<organism evidence="1 2">
    <name type="scientific">Arcanobacterium wilhelmae</name>
    <dbReference type="NCBI Taxonomy" id="1803177"/>
    <lineage>
        <taxon>Bacteria</taxon>
        <taxon>Bacillati</taxon>
        <taxon>Actinomycetota</taxon>
        <taxon>Actinomycetes</taxon>
        <taxon>Actinomycetales</taxon>
        <taxon>Actinomycetaceae</taxon>
        <taxon>Arcanobacterium</taxon>
    </lineage>
</organism>
<dbReference type="Proteomes" id="UP001235966">
    <property type="component" value="Unassembled WGS sequence"/>
</dbReference>
<gene>
    <name evidence="1" type="ORF">J2S49_000011</name>
</gene>
<dbReference type="RefSeq" id="WP_278060071.1">
    <property type="nucleotide sequence ID" value="NZ_CP121247.1"/>
</dbReference>
<reference evidence="1 2" key="1">
    <citation type="submission" date="2023-07" db="EMBL/GenBank/DDBJ databases">
        <title>Sequencing the genomes of 1000 actinobacteria strains.</title>
        <authorList>
            <person name="Klenk H.-P."/>
        </authorList>
    </citation>
    <scope>NUCLEOTIDE SEQUENCE [LARGE SCALE GENOMIC DNA]</scope>
    <source>
        <strain evidence="1 2">DSM 102162</strain>
    </source>
</reference>
<sequence>MIRPALLGAVVAGVATAALAKMSLPKWDRPSYSGSTVSLTGGAASAAGAVVASAVSGDIPATIAGAAGAVAGYVDDHHEDSFSTMGKGFKGHLGALARGDITSGAVKILGVGAGAAVSGWCVASRSRGVTRLCDAALNTVLIASSANVVNLFDLRPGRALKVALATAVPLGLSGDKAALAVAGSSVASLPTDLHGDTMLGDLGANALGAQLGVALARRLPLGGRLAVTAVVVGMMYVSEKVSFSKVIDECAPLRFIDQLGRP</sequence>
<comment type="caution">
    <text evidence="1">The sequence shown here is derived from an EMBL/GenBank/DDBJ whole genome shotgun (WGS) entry which is preliminary data.</text>
</comment>
<protein>
    <submittedName>
        <fullName evidence="1">Uncharacterized protein</fullName>
    </submittedName>
</protein>
<keyword evidence="2" id="KW-1185">Reference proteome</keyword>
<dbReference type="EMBL" id="JAUSQW010000001">
    <property type="protein sequence ID" value="MDP9799935.1"/>
    <property type="molecule type" value="Genomic_DNA"/>
</dbReference>
<accession>A0ABT9N8U3</accession>
<evidence type="ECO:0000313" key="2">
    <source>
        <dbReference type="Proteomes" id="UP001235966"/>
    </source>
</evidence>
<proteinExistence type="predicted"/>
<evidence type="ECO:0000313" key="1">
    <source>
        <dbReference type="EMBL" id="MDP9799935.1"/>
    </source>
</evidence>
<name>A0ABT9N8U3_9ACTO</name>